<keyword evidence="3" id="KW-0813">Transport</keyword>
<accession>A0A5B8LHS6</accession>
<feature type="transmembrane region" description="Helical" evidence="7">
    <location>
        <begin position="78"/>
        <end position="96"/>
    </location>
</feature>
<dbReference type="Proteomes" id="UP000315673">
    <property type="component" value="Chromosome"/>
</dbReference>
<feature type="transmembrane region" description="Helical" evidence="7">
    <location>
        <begin position="278"/>
        <end position="299"/>
    </location>
</feature>
<keyword evidence="4 7" id="KW-0812">Transmembrane</keyword>
<feature type="transmembrane region" description="Helical" evidence="7">
    <location>
        <begin position="319"/>
        <end position="342"/>
    </location>
</feature>
<feature type="transmembrane region" description="Helical" evidence="7">
    <location>
        <begin position="12"/>
        <end position="33"/>
    </location>
</feature>
<evidence type="ECO:0000256" key="6">
    <source>
        <dbReference type="ARBA" id="ARBA00023136"/>
    </source>
</evidence>
<feature type="transmembrane region" description="Helical" evidence="7">
    <location>
        <begin position="383"/>
        <end position="402"/>
    </location>
</feature>
<dbReference type="PROSITE" id="PS50850">
    <property type="entry name" value="MFS"/>
    <property type="match status" value="1"/>
</dbReference>
<proteinExistence type="inferred from homology"/>
<evidence type="ECO:0000313" key="9">
    <source>
        <dbReference type="EMBL" id="QDZ07857.1"/>
    </source>
</evidence>
<feature type="domain" description="Major facilitator superfamily (MFS) profile" evidence="8">
    <location>
        <begin position="8"/>
        <end position="407"/>
    </location>
</feature>
<evidence type="ECO:0000256" key="2">
    <source>
        <dbReference type="ARBA" id="ARBA00008335"/>
    </source>
</evidence>
<evidence type="ECO:0000256" key="3">
    <source>
        <dbReference type="ARBA" id="ARBA00022448"/>
    </source>
</evidence>
<evidence type="ECO:0000256" key="7">
    <source>
        <dbReference type="SAM" id="Phobius"/>
    </source>
</evidence>
<name>A0A5B8LHS6_9SPHN</name>
<protein>
    <submittedName>
        <fullName evidence="9">MFS transporter</fullName>
    </submittedName>
</protein>
<sequence length="423" mass="44676">MDRRHLPIVGAITLTFFLFAILMNSVGAVILQSVLTFQVPKTQAALLEGCKDLSAAAASFVVVLLLARLGYRRGTALGLLAVAAACFAVPLAPAFWLLELQFVVVGAAFAIAKTSVYVIVGLITESRKQHASMTSALEGMFMIGVLSSYWLFSAFIDSADPARPTWLGVYWVLGIASLLVAAAIAFAPLDERLAENDTQSLGEQWLAMPRLLARPFVVAFIVCAFIDVLVEQSIGSWLPTFNREVMNLPAALAVQLASLWATGLAVGRLGAGLVLRRVPWVWTTGVGMTLSVVILAVVVPLTQPSAAGLRAGWFDLPPAAFAVPVVGLLLAPIYPALCSSVLSGLPQNRHAAMTGLILISSALGGTIGSFITGHIFAALSGKAAFLAILPPLALLLVATIVFERMLRRTPLASIEPLSPDLVA</sequence>
<keyword evidence="5 7" id="KW-1133">Transmembrane helix</keyword>
<feature type="transmembrane region" description="Helical" evidence="7">
    <location>
        <begin position="53"/>
        <end position="71"/>
    </location>
</feature>
<dbReference type="OrthoDB" id="6395826at2"/>
<comment type="similarity">
    <text evidence="2">Belongs to the major facilitator superfamily.</text>
</comment>
<feature type="transmembrane region" description="Helical" evidence="7">
    <location>
        <begin position="102"/>
        <end position="124"/>
    </location>
</feature>
<dbReference type="AlphaFoldDB" id="A0A5B8LHS6"/>
<comment type="subcellular location">
    <subcellularLocation>
        <location evidence="1">Endomembrane system</location>
        <topology evidence="1">Multi-pass membrane protein</topology>
    </subcellularLocation>
</comment>
<evidence type="ECO:0000256" key="1">
    <source>
        <dbReference type="ARBA" id="ARBA00004127"/>
    </source>
</evidence>
<keyword evidence="6 7" id="KW-0472">Membrane</keyword>
<dbReference type="InterPro" id="IPR051788">
    <property type="entry name" value="MFS_Transporter"/>
</dbReference>
<feature type="transmembrane region" description="Helical" evidence="7">
    <location>
        <begin position="136"/>
        <end position="156"/>
    </location>
</feature>
<dbReference type="PANTHER" id="PTHR23514">
    <property type="entry name" value="BYPASS OF STOP CODON PROTEIN 6"/>
    <property type="match status" value="1"/>
</dbReference>
<evidence type="ECO:0000256" key="4">
    <source>
        <dbReference type="ARBA" id="ARBA00022692"/>
    </source>
</evidence>
<dbReference type="InterPro" id="IPR036259">
    <property type="entry name" value="MFS_trans_sf"/>
</dbReference>
<dbReference type="EMBL" id="CP042306">
    <property type="protein sequence ID" value="QDZ07857.1"/>
    <property type="molecule type" value="Genomic_DNA"/>
</dbReference>
<dbReference type="PANTHER" id="PTHR23514:SF3">
    <property type="entry name" value="BYPASS OF STOP CODON PROTEIN 6"/>
    <property type="match status" value="1"/>
</dbReference>
<evidence type="ECO:0000256" key="5">
    <source>
        <dbReference type="ARBA" id="ARBA00022989"/>
    </source>
</evidence>
<dbReference type="InterPro" id="IPR011701">
    <property type="entry name" value="MFS"/>
</dbReference>
<dbReference type="SUPFAM" id="SSF103473">
    <property type="entry name" value="MFS general substrate transporter"/>
    <property type="match status" value="1"/>
</dbReference>
<evidence type="ECO:0000259" key="8">
    <source>
        <dbReference type="PROSITE" id="PS50850"/>
    </source>
</evidence>
<dbReference type="GO" id="GO:0012505">
    <property type="term" value="C:endomembrane system"/>
    <property type="evidence" value="ECO:0007669"/>
    <property type="project" value="UniProtKB-SubCell"/>
</dbReference>
<keyword evidence="10" id="KW-1185">Reference proteome</keyword>
<evidence type="ECO:0000313" key="10">
    <source>
        <dbReference type="Proteomes" id="UP000315673"/>
    </source>
</evidence>
<dbReference type="RefSeq" id="WP_146571760.1">
    <property type="nucleotide sequence ID" value="NZ_CP042306.1"/>
</dbReference>
<feature type="transmembrane region" description="Helical" evidence="7">
    <location>
        <begin position="250"/>
        <end position="271"/>
    </location>
</feature>
<dbReference type="Gene3D" id="1.20.1250.20">
    <property type="entry name" value="MFS general substrate transporter like domains"/>
    <property type="match status" value="1"/>
</dbReference>
<gene>
    <name evidence="9" type="ORF">FPZ24_10470</name>
</gene>
<reference evidence="9 10" key="1">
    <citation type="submission" date="2019-07" db="EMBL/GenBank/DDBJ databases">
        <title>Full genome sequence of Sphingomonas sp. 4R-6-7(HKS19).</title>
        <authorList>
            <person name="Im W.-T."/>
        </authorList>
    </citation>
    <scope>NUCLEOTIDE SEQUENCE [LARGE SCALE GENOMIC DNA]</scope>
    <source>
        <strain evidence="9 10">HKS19</strain>
    </source>
</reference>
<dbReference type="Pfam" id="PF07690">
    <property type="entry name" value="MFS_1"/>
    <property type="match status" value="1"/>
</dbReference>
<feature type="transmembrane region" description="Helical" evidence="7">
    <location>
        <begin position="211"/>
        <end position="230"/>
    </location>
</feature>
<feature type="transmembrane region" description="Helical" evidence="7">
    <location>
        <begin position="354"/>
        <end position="377"/>
    </location>
</feature>
<dbReference type="GO" id="GO:0016020">
    <property type="term" value="C:membrane"/>
    <property type="evidence" value="ECO:0007669"/>
    <property type="project" value="TreeGrafter"/>
</dbReference>
<organism evidence="9 10">
    <name type="scientific">Sphingomonas panacisoli</name>
    <dbReference type="NCBI Taxonomy" id="1813879"/>
    <lineage>
        <taxon>Bacteria</taxon>
        <taxon>Pseudomonadati</taxon>
        <taxon>Pseudomonadota</taxon>
        <taxon>Alphaproteobacteria</taxon>
        <taxon>Sphingomonadales</taxon>
        <taxon>Sphingomonadaceae</taxon>
        <taxon>Sphingomonas</taxon>
    </lineage>
</organism>
<dbReference type="InterPro" id="IPR020846">
    <property type="entry name" value="MFS_dom"/>
</dbReference>
<dbReference type="KEGG" id="spai:FPZ24_10470"/>
<feature type="transmembrane region" description="Helical" evidence="7">
    <location>
        <begin position="168"/>
        <end position="190"/>
    </location>
</feature>
<dbReference type="GO" id="GO:0022857">
    <property type="term" value="F:transmembrane transporter activity"/>
    <property type="evidence" value="ECO:0007669"/>
    <property type="project" value="InterPro"/>
</dbReference>